<accession>A0ABR2ZN82</accession>
<proteinExistence type="predicted"/>
<sequence length="100" mass="11072">MAENELLRAKMAKAREEIGRLIDDCNKNNSRRVGIYGPSYPNCTTTAYEVPANVAGEALFEYGGKQIAKEGDLGVVGITRTKRLKLNDGRARIEEKIVDE</sequence>
<reference evidence="1 2" key="1">
    <citation type="submission" date="2024-05" db="EMBL/GenBank/DDBJ databases">
        <title>A draft genome resource for the thread blight pathogen Marasmius tenuissimus strain MS-2.</title>
        <authorList>
            <person name="Yulfo-Soto G.E."/>
            <person name="Baruah I.K."/>
            <person name="Amoako-Attah I."/>
            <person name="Bukari Y."/>
            <person name="Meinhardt L.W."/>
            <person name="Bailey B.A."/>
            <person name="Cohen S.P."/>
        </authorList>
    </citation>
    <scope>NUCLEOTIDE SEQUENCE [LARGE SCALE GENOMIC DNA]</scope>
    <source>
        <strain evidence="1 2">MS-2</strain>
    </source>
</reference>
<comment type="caution">
    <text evidence="1">The sequence shown here is derived from an EMBL/GenBank/DDBJ whole genome shotgun (WGS) entry which is preliminary data.</text>
</comment>
<dbReference type="EMBL" id="JBBXMP010000096">
    <property type="protein sequence ID" value="KAL0062770.1"/>
    <property type="molecule type" value="Genomic_DNA"/>
</dbReference>
<protein>
    <submittedName>
        <fullName evidence="1">Uncharacterized protein</fullName>
    </submittedName>
</protein>
<gene>
    <name evidence="1" type="ORF">AAF712_010308</name>
</gene>
<evidence type="ECO:0000313" key="2">
    <source>
        <dbReference type="Proteomes" id="UP001437256"/>
    </source>
</evidence>
<organism evidence="1 2">
    <name type="scientific">Marasmius tenuissimus</name>
    <dbReference type="NCBI Taxonomy" id="585030"/>
    <lineage>
        <taxon>Eukaryota</taxon>
        <taxon>Fungi</taxon>
        <taxon>Dikarya</taxon>
        <taxon>Basidiomycota</taxon>
        <taxon>Agaricomycotina</taxon>
        <taxon>Agaricomycetes</taxon>
        <taxon>Agaricomycetidae</taxon>
        <taxon>Agaricales</taxon>
        <taxon>Marasmiineae</taxon>
        <taxon>Marasmiaceae</taxon>
        <taxon>Marasmius</taxon>
    </lineage>
</organism>
<name>A0ABR2ZN82_9AGAR</name>
<keyword evidence="2" id="KW-1185">Reference proteome</keyword>
<evidence type="ECO:0000313" key="1">
    <source>
        <dbReference type="EMBL" id="KAL0062770.1"/>
    </source>
</evidence>
<dbReference type="Proteomes" id="UP001437256">
    <property type="component" value="Unassembled WGS sequence"/>
</dbReference>